<feature type="region of interest" description="Disordered" evidence="1">
    <location>
        <begin position="45"/>
        <end position="70"/>
    </location>
</feature>
<dbReference type="EMBL" id="VSSQ01006386">
    <property type="protein sequence ID" value="MPM32526.1"/>
    <property type="molecule type" value="Genomic_DNA"/>
</dbReference>
<gene>
    <name evidence="2" type="ORF">SDC9_79089</name>
</gene>
<name>A0A644YVF7_9ZZZZ</name>
<organism evidence="2">
    <name type="scientific">bioreactor metagenome</name>
    <dbReference type="NCBI Taxonomy" id="1076179"/>
    <lineage>
        <taxon>unclassified sequences</taxon>
        <taxon>metagenomes</taxon>
        <taxon>ecological metagenomes</taxon>
    </lineage>
</organism>
<comment type="caution">
    <text evidence="2">The sequence shown here is derived from an EMBL/GenBank/DDBJ whole genome shotgun (WGS) entry which is preliminary data.</text>
</comment>
<dbReference type="AlphaFoldDB" id="A0A644YVF7"/>
<evidence type="ECO:0000256" key="1">
    <source>
        <dbReference type="SAM" id="MobiDB-lite"/>
    </source>
</evidence>
<accession>A0A644YVF7</accession>
<reference evidence="2" key="1">
    <citation type="submission" date="2019-08" db="EMBL/GenBank/DDBJ databases">
        <authorList>
            <person name="Kucharzyk K."/>
            <person name="Murdoch R.W."/>
            <person name="Higgins S."/>
            <person name="Loffler F."/>
        </authorList>
    </citation>
    <scope>NUCLEOTIDE SEQUENCE</scope>
</reference>
<proteinExistence type="predicted"/>
<sequence>MDAVVGVEEADNQLGWREGHGHPVHREIMPVLLVLSVIPDAVPLTGQGDDLHNPPQRVPPNPAVPFSMPKSVGHDDFLAEGRAHQLVEALLQDIIQGRVTDCLPGPVLLFVQPDWQHAHGAGQDAVSRRNG</sequence>
<evidence type="ECO:0000313" key="2">
    <source>
        <dbReference type="EMBL" id="MPM32526.1"/>
    </source>
</evidence>
<protein>
    <submittedName>
        <fullName evidence="2">Uncharacterized protein</fullName>
    </submittedName>
</protein>